<keyword evidence="1" id="KW-0560">Oxidoreductase</keyword>
<dbReference type="Proteomes" id="UP000028643">
    <property type="component" value="Unassembled WGS sequence"/>
</dbReference>
<dbReference type="PATRIC" id="fig|317.174.peg.4082"/>
<dbReference type="SUPFAM" id="SSF51905">
    <property type="entry name" value="FAD/NAD(P)-binding domain"/>
    <property type="match status" value="1"/>
</dbReference>
<dbReference type="InterPro" id="IPR036188">
    <property type="entry name" value="FAD/NAD-bd_sf"/>
</dbReference>
<dbReference type="PANTHER" id="PTHR13847:SF287">
    <property type="entry name" value="FAD-DEPENDENT OXIDOREDUCTASE DOMAIN-CONTAINING PROTEIN 1"/>
    <property type="match status" value="1"/>
</dbReference>
<gene>
    <name evidence="3" type="ORF">IV02_19960</name>
</gene>
<evidence type="ECO:0000313" key="4">
    <source>
        <dbReference type="Proteomes" id="UP000028643"/>
    </source>
</evidence>
<dbReference type="Gene3D" id="3.30.9.10">
    <property type="entry name" value="D-Amino Acid Oxidase, subunit A, domain 2"/>
    <property type="match status" value="1"/>
</dbReference>
<dbReference type="PANTHER" id="PTHR13847">
    <property type="entry name" value="SARCOSINE DEHYDROGENASE-RELATED"/>
    <property type="match status" value="1"/>
</dbReference>
<reference evidence="3 4" key="1">
    <citation type="submission" date="2014-07" db="EMBL/GenBank/DDBJ databases">
        <title>Draft Genome Sequences of Environmental Pseudomonas syringae strains.</title>
        <authorList>
            <person name="Baltrus D.A."/>
            <person name="Berge O."/>
            <person name="Morris C."/>
        </authorList>
    </citation>
    <scope>NUCLEOTIDE SEQUENCE [LARGE SCALE GENOMIC DNA]</scope>
    <source>
        <strain evidence="3 4">CEB003</strain>
    </source>
</reference>
<evidence type="ECO:0000256" key="1">
    <source>
        <dbReference type="ARBA" id="ARBA00023002"/>
    </source>
</evidence>
<sequence length="380" mass="40902">MSQDINSVTQSDVIVIGGGLVGTAVAYGLARSGADTVVLDQGDDAFRASRGNFGLVWVQGKGHDLPDYSRWTRSSAMRWPALAQTLLEDSGVDVQLRQPGGFHMCFSDEEMLERQSRLQTLQDALGDYPYQMLDAAELKARLPLIGPAVIGASYTPQDGHVNPLKLLRALHSSAQAKGARLHGGVQVDRIDCAPGEFRVTAGQRRFIAPRIVLAAGLGNPGLARQVGLHAPVAPNRGQVLISERVRPFLDYPTINVRQTDEGTVQLGDSMEEVGFDDGTSTEVLAAIARRGVSTFPLLRDVRLIRAWGALRVMSPDGFPIYQQSAAHPGAFVVTCHSGVTLAAAHALRIAPWIMGGAQPEELAVFSGERFLTDKVFSHAH</sequence>
<dbReference type="GO" id="GO:0005737">
    <property type="term" value="C:cytoplasm"/>
    <property type="evidence" value="ECO:0007669"/>
    <property type="project" value="TreeGrafter"/>
</dbReference>
<dbReference type="InterPro" id="IPR006076">
    <property type="entry name" value="FAD-dep_OxRdtase"/>
</dbReference>
<dbReference type="GO" id="GO:0016491">
    <property type="term" value="F:oxidoreductase activity"/>
    <property type="evidence" value="ECO:0007669"/>
    <property type="project" value="UniProtKB-KW"/>
</dbReference>
<evidence type="ECO:0000259" key="2">
    <source>
        <dbReference type="Pfam" id="PF01266"/>
    </source>
</evidence>
<organism evidence="3 4">
    <name type="scientific">Pseudomonas syringae</name>
    <dbReference type="NCBI Taxonomy" id="317"/>
    <lineage>
        <taxon>Bacteria</taxon>
        <taxon>Pseudomonadati</taxon>
        <taxon>Pseudomonadota</taxon>
        <taxon>Gammaproteobacteria</taxon>
        <taxon>Pseudomonadales</taxon>
        <taxon>Pseudomonadaceae</taxon>
        <taxon>Pseudomonas</taxon>
    </lineage>
</organism>
<comment type="caution">
    <text evidence="3">The sequence shown here is derived from an EMBL/GenBank/DDBJ whole genome shotgun (WGS) entry which is preliminary data.</text>
</comment>
<dbReference type="Pfam" id="PF01266">
    <property type="entry name" value="DAO"/>
    <property type="match status" value="1"/>
</dbReference>
<accession>A0A085V0G4</accession>
<dbReference type="AlphaFoldDB" id="A0A085V0G4"/>
<dbReference type="RefSeq" id="WP_047577145.1">
    <property type="nucleotide sequence ID" value="NZ_JPQT01000119.1"/>
</dbReference>
<name>A0A085V0G4_PSESX</name>
<dbReference type="Gene3D" id="3.50.50.60">
    <property type="entry name" value="FAD/NAD(P)-binding domain"/>
    <property type="match status" value="1"/>
</dbReference>
<dbReference type="SUPFAM" id="SSF54373">
    <property type="entry name" value="FAD-linked reductases, C-terminal domain"/>
    <property type="match status" value="1"/>
</dbReference>
<protein>
    <submittedName>
        <fullName evidence="3">FAD-dependent oxidoreductase</fullName>
    </submittedName>
</protein>
<dbReference type="EMBL" id="JPQT01000119">
    <property type="protein sequence ID" value="KFE48927.1"/>
    <property type="molecule type" value="Genomic_DNA"/>
</dbReference>
<evidence type="ECO:0000313" key="3">
    <source>
        <dbReference type="EMBL" id="KFE48927.1"/>
    </source>
</evidence>
<proteinExistence type="predicted"/>
<feature type="domain" description="FAD dependent oxidoreductase" evidence="2">
    <location>
        <begin position="12"/>
        <end position="350"/>
    </location>
</feature>